<accession>A0A2T5UCM4</accession>
<dbReference type="InterPro" id="IPR000873">
    <property type="entry name" value="AMP-dep_synth/lig_dom"/>
</dbReference>
<feature type="domain" description="AMP-binding enzyme C-terminal" evidence="2">
    <location>
        <begin position="439"/>
        <end position="513"/>
    </location>
</feature>
<comment type="caution">
    <text evidence="3">The sequence shown here is derived from an EMBL/GenBank/DDBJ whole genome shotgun (WGS) entry which is preliminary data.</text>
</comment>
<dbReference type="Pfam" id="PF13193">
    <property type="entry name" value="AMP-binding_C"/>
    <property type="match status" value="1"/>
</dbReference>
<sequence length="528" mass="56046">MRRMTTAADMLATGFATLPDLIRAHALERGDRTAVADAQGGIDYRTLDATIDRVAAALQRDGVAPGSAVAIVAAPTTDYAAVFLGAVRAGCVATPIAPSATPAAIAAMIADSGAPLVFLDAENARALEGQRLTARIVLFSREGGGPGCATAFAGEQSFDAWLTPPETKPAPVAIAPEDPFNIIYSSGTTGTPKGIVQSHAMRWAHVSRNTAAGFDTAVTMIATPLYSNTTLVSFLPTLGWGGTVVLMGKFDARAYLELAQRYRATHTMLVPVQYQRIMALPDFDSFDLSTFRFKTSTSAPFSAALKADVVARWPGVLVEFYGMTEGGASCALNATANPTKLHTVGQPMPGHEIRLIDDDGVEVAPGEMGEVVGRSPAMMNGYHGRTEATRDAEWHDADGNRYIRHGDVGRFDEDGFLTLMDRKKDLIISGGFNIYPSDLEAVMTQHPAVADCAVIGVSSEAWGETPVGFYVRRDGVIEDAPAILAWVNGQLGKTQRLSALHVADELPRSAIGKVLKRELRDRLGAAAA</sequence>
<gene>
    <name evidence="3" type="ORF">C8J25_101767</name>
</gene>
<dbReference type="Gene3D" id="3.40.50.12780">
    <property type="entry name" value="N-terminal domain of ligase-like"/>
    <property type="match status" value="1"/>
</dbReference>
<name>A0A2T5UCM4_9SPHN</name>
<dbReference type="Proteomes" id="UP000244013">
    <property type="component" value="Unassembled WGS sequence"/>
</dbReference>
<evidence type="ECO:0000313" key="4">
    <source>
        <dbReference type="Proteomes" id="UP000244013"/>
    </source>
</evidence>
<dbReference type="PANTHER" id="PTHR24096">
    <property type="entry name" value="LONG-CHAIN-FATTY-ACID--COA LIGASE"/>
    <property type="match status" value="1"/>
</dbReference>
<evidence type="ECO:0000259" key="2">
    <source>
        <dbReference type="Pfam" id="PF13193"/>
    </source>
</evidence>
<dbReference type="EMBL" id="QAYE01000001">
    <property type="protein sequence ID" value="PTW49259.1"/>
    <property type="molecule type" value="Genomic_DNA"/>
</dbReference>
<dbReference type="InterPro" id="IPR042099">
    <property type="entry name" value="ANL_N_sf"/>
</dbReference>
<evidence type="ECO:0000259" key="1">
    <source>
        <dbReference type="Pfam" id="PF00501"/>
    </source>
</evidence>
<dbReference type="PROSITE" id="PS00455">
    <property type="entry name" value="AMP_BINDING"/>
    <property type="match status" value="1"/>
</dbReference>
<dbReference type="AlphaFoldDB" id="A0A2T5UCM4"/>
<feature type="domain" description="AMP-dependent synthetase/ligase" evidence="1">
    <location>
        <begin position="24"/>
        <end position="383"/>
    </location>
</feature>
<proteinExistence type="predicted"/>
<dbReference type="Pfam" id="PF00501">
    <property type="entry name" value="AMP-binding"/>
    <property type="match status" value="1"/>
</dbReference>
<dbReference type="InterPro" id="IPR020845">
    <property type="entry name" value="AMP-binding_CS"/>
</dbReference>
<organism evidence="3 4">
    <name type="scientific">Sphingomonas faeni</name>
    <dbReference type="NCBI Taxonomy" id="185950"/>
    <lineage>
        <taxon>Bacteria</taxon>
        <taxon>Pseudomonadati</taxon>
        <taxon>Pseudomonadota</taxon>
        <taxon>Alphaproteobacteria</taxon>
        <taxon>Sphingomonadales</taxon>
        <taxon>Sphingomonadaceae</taxon>
        <taxon>Sphingomonas</taxon>
    </lineage>
</organism>
<dbReference type="InterPro" id="IPR045851">
    <property type="entry name" value="AMP-bd_C_sf"/>
</dbReference>
<dbReference type="InterPro" id="IPR025110">
    <property type="entry name" value="AMP-bd_C"/>
</dbReference>
<reference evidence="3 4" key="1">
    <citation type="submission" date="2018-04" db="EMBL/GenBank/DDBJ databases">
        <title>Genomic Encyclopedia of Type Strains, Phase III (KMG-III): the genomes of soil and plant-associated and newly described type strains.</title>
        <authorList>
            <person name="Whitman W."/>
        </authorList>
    </citation>
    <scope>NUCLEOTIDE SEQUENCE [LARGE SCALE GENOMIC DNA]</scope>
    <source>
        <strain evidence="3 4">MA-olki</strain>
    </source>
</reference>
<dbReference type="SUPFAM" id="SSF56801">
    <property type="entry name" value="Acetyl-CoA synthetase-like"/>
    <property type="match status" value="1"/>
</dbReference>
<dbReference type="Gene3D" id="3.30.300.30">
    <property type="match status" value="1"/>
</dbReference>
<evidence type="ECO:0000313" key="3">
    <source>
        <dbReference type="EMBL" id="PTW49259.1"/>
    </source>
</evidence>
<dbReference type="GO" id="GO:0016405">
    <property type="term" value="F:CoA-ligase activity"/>
    <property type="evidence" value="ECO:0007669"/>
    <property type="project" value="TreeGrafter"/>
</dbReference>
<protein>
    <submittedName>
        <fullName evidence="3">Acyl-CoA synthetase (AMP-forming)/AMP-acid ligase II</fullName>
    </submittedName>
</protein>
<keyword evidence="3" id="KW-0436">Ligase</keyword>